<dbReference type="PANTHER" id="PTHR46663">
    <property type="entry name" value="DIGUANYLATE CYCLASE DGCT-RELATED"/>
    <property type="match status" value="1"/>
</dbReference>
<dbReference type="SUPFAM" id="SSF53850">
    <property type="entry name" value="Periplasmic binding protein-like II"/>
    <property type="match status" value="1"/>
</dbReference>
<protein>
    <recommendedName>
        <fullName evidence="3">GGDEF domain-containing protein</fullName>
    </recommendedName>
</protein>
<dbReference type="InterPro" id="IPR052163">
    <property type="entry name" value="DGC-Regulatory_Protein"/>
</dbReference>
<name>A0ABP7DGX6_9GAMM</name>
<dbReference type="PANTHER" id="PTHR46663:SF3">
    <property type="entry name" value="SLL0267 PROTEIN"/>
    <property type="match status" value="1"/>
</dbReference>
<evidence type="ECO:0000259" key="3">
    <source>
        <dbReference type="PROSITE" id="PS50887"/>
    </source>
</evidence>
<feature type="region of interest" description="Disordered" evidence="1">
    <location>
        <begin position="387"/>
        <end position="408"/>
    </location>
</feature>
<dbReference type="Gene3D" id="3.30.70.270">
    <property type="match status" value="1"/>
</dbReference>
<gene>
    <name evidence="4" type="ORF">GCM10022421_09260</name>
</gene>
<accession>A0ABP7DGX6</accession>
<organism evidence="4 5">
    <name type="scientific">Oceanisphaera sediminis</name>
    <dbReference type="NCBI Taxonomy" id="981381"/>
    <lineage>
        <taxon>Bacteria</taxon>
        <taxon>Pseudomonadati</taxon>
        <taxon>Pseudomonadota</taxon>
        <taxon>Gammaproteobacteria</taxon>
        <taxon>Aeromonadales</taxon>
        <taxon>Aeromonadaceae</taxon>
        <taxon>Oceanisphaera</taxon>
    </lineage>
</organism>
<dbReference type="Pfam" id="PF00497">
    <property type="entry name" value="SBP_bac_3"/>
    <property type="match status" value="1"/>
</dbReference>
<dbReference type="Proteomes" id="UP001501479">
    <property type="component" value="Unassembled WGS sequence"/>
</dbReference>
<keyword evidence="2" id="KW-0812">Transmembrane</keyword>
<evidence type="ECO:0000256" key="1">
    <source>
        <dbReference type="SAM" id="MobiDB-lite"/>
    </source>
</evidence>
<dbReference type="NCBIfam" id="TIGR00254">
    <property type="entry name" value="GGDEF"/>
    <property type="match status" value="1"/>
</dbReference>
<feature type="domain" description="GGDEF" evidence="3">
    <location>
        <begin position="262"/>
        <end position="392"/>
    </location>
</feature>
<dbReference type="InterPro" id="IPR029787">
    <property type="entry name" value="Nucleotide_cyclase"/>
</dbReference>
<sequence length="408" mass="45298">MRDIADTMNFAVEFRAMPLAQVLQQLQTGEVDMATIISSPERDALFDFAKPHHLSPVVMIVRDDNSEIYRLEDLQNKEVVAIKGGFAHRHLLAGQRNLVTVADIKTGLTQLSAGHHDAMLTLQSIALYQIQQHKLTNMVITGSVGSAHAYSFAVTKGNRALLAQINEGMSILRRNGTFQQLHEKWLGGGRTVEQEKRALIVFFIITLLIILILGLVLWKWKTEETREQLERAHHDALTGLPARALLMDRLEHALSHTRRTGASMAVLFIDLDGFKSVNDTLGHAAGDLLLQMVAKRLLYCMREEDTVARFGGDEFVIVLENIDHVGDIDMIADRILETLQQPFTVVGQQVCISGSLGVSLYPQNGTNADSLLRHADESMYQAKKPLVTESDRNGRGGEGGIINQHDSI</sequence>
<reference evidence="5" key="1">
    <citation type="journal article" date="2019" name="Int. J. Syst. Evol. Microbiol.">
        <title>The Global Catalogue of Microorganisms (GCM) 10K type strain sequencing project: providing services to taxonomists for standard genome sequencing and annotation.</title>
        <authorList>
            <consortium name="The Broad Institute Genomics Platform"/>
            <consortium name="The Broad Institute Genome Sequencing Center for Infectious Disease"/>
            <person name="Wu L."/>
            <person name="Ma J."/>
        </authorList>
    </citation>
    <scope>NUCLEOTIDE SEQUENCE [LARGE SCALE GENOMIC DNA]</scope>
    <source>
        <strain evidence="5">JCM 17329</strain>
    </source>
</reference>
<dbReference type="InterPro" id="IPR000160">
    <property type="entry name" value="GGDEF_dom"/>
</dbReference>
<evidence type="ECO:0000313" key="4">
    <source>
        <dbReference type="EMBL" id="GAA3704592.1"/>
    </source>
</evidence>
<keyword evidence="5" id="KW-1185">Reference proteome</keyword>
<dbReference type="PROSITE" id="PS50887">
    <property type="entry name" value="GGDEF"/>
    <property type="match status" value="1"/>
</dbReference>
<feature type="transmembrane region" description="Helical" evidence="2">
    <location>
        <begin position="198"/>
        <end position="218"/>
    </location>
</feature>
<evidence type="ECO:0000256" key="2">
    <source>
        <dbReference type="SAM" id="Phobius"/>
    </source>
</evidence>
<keyword evidence="2" id="KW-0472">Membrane</keyword>
<dbReference type="SMART" id="SM00062">
    <property type="entry name" value="PBPb"/>
    <property type="match status" value="1"/>
</dbReference>
<evidence type="ECO:0000313" key="5">
    <source>
        <dbReference type="Proteomes" id="UP001501479"/>
    </source>
</evidence>
<dbReference type="SMART" id="SM00267">
    <property type="entry name" value="GGDEF"/>
    <property type="match status" value="1"/>
</dbReference>
<dbReference type="EMBL" id="BAABDS010000010">
    <property type="protein sequence ID" value="GAA3704592.1"/>
    <property type="molecule type" value="Genomic_DNA"/>
</dbReference>
<proteinExistence type="predicted"/>
<dbReference type="InterPro" id="IPR001638">
    <property type="entry name" value="Solute-binding_3/MltF_N"/>
</dbReference>
<dbReference type="Gene3D" id="3.40.190.10">
    <property type="entry name" value="Periplasmic binding protein-like II"/>
    <property type="match status" value="2"/>
</dbReference>
<dbReference type="SUPFAM" id="SSF55073">
    <property type="entry name" value="Nucleotide cyclase"/>
    <property type="match status" value="1"/>
</dbReference>
<dbReference type="InterPro" id="IPR043128">
    <property type="entry name" value="Rev_trsase/Diguanyl_cyclase"/>
</dbReference>
<dbReference type="Pfam" id="PF00990">
    <property type="entry name" value="GGDEF"/>
    <property type="match status" value="1"/>
</dbReference>
<comment type="caution">
    <text evidence="4">The sequence shown here is derived from an EMBL/GenBank/DDBJ whole genome shotgun (WGS) entry which is preliminary data.</text>
</comment>
<dbReference type="CDD" id="cd01949">
    <property type="entry name" value="GGDEF"/>
    <property type="match status" value="1"/>
</dbReference>
<dbReference type="CDD" id="cd13704">
    <property type="entry name" value="PBP2_HisK"/>
    <property type="match status" value="1"/>
</dbReference>
<keyword evidence="2" id="KW-1133">Transmembrane helix</keyword>